<proteinExistence type="predicted"/>
<evidence type="ECO:0000313" key="3">
    <source>
        <dbReference type="Proteomes" id="UP001054857"/>
    </source>
</evidence>
<feature type="region of interest" description="Disordered" evidence="1">
    <location>
        <begin position="823"/>
        <end position="850"/>
    </location>
</feature>
<feature type="region of interest" description="Disordered" evidence="1">
    <location>
        <begin position="334"/>
        <end position="356"/>
    </location>
</feature>
<feature type="region of interest" description="Disordered" evidence="1">
    <location>
        <begin position="290"/>
        <end position="310"/>
    </location>
</feature>
<feature type="region of interest" description="Disordered" evidence="1">
    <location>
        <begin position="128"/>
        <end position="162"/>
    </location>
</feature>
<feature type="region of interest" description="Disordered" evidence="1">
    <location>
        <begin position="1017"/>
        <end position="1075"/>
    </location>
</feature>
<evidence type="ECO:0008006" key="4">
    <source>
        <dbReference type="Google" id="ProtNLM"/>
    </source>
</evidence>
<feature type="compositionally biased region" description="Low complexity" evidence="1">
    <location>
        <begin position="1135"/>
        <end position="1170"/>
    </location>
</feature>
<comment type="caution">
    <text evidence="2">The sequence shown here is derived from an EMBL/GenBank/DDBJ whole genome shotgun (WGS) entry which is preliminary data.</text>
</comment>
<evidence type="ECO:0000313" key="2">
    <source>
        <dbReference type="EMBL" id="GFR45563.1"/>
    </source>
</evidence>
<keyword evidence="3" id="KW-1185">Reference proteome</keyword>
<reference evidence="2 3" key="1">
    <citation type="journal article" date="2021" name="Sci. Rep.">
        <title>Genome sequencing of the multicellular alga Astrephomene provides insights into convergent evolution of germ-soma differentiation.</title>
        <authorList>
            <person name="Yamashita S."/>
            <person name="Yamamoto K."/>
            <person name="Matsuzaki R."/>
            <person name="Suzuki S."/>
            <person name="Yamaguchi H."/>
            <person name="Hirooka S."/>
            <person name="Minakuchi Y."/>
            <person name="Miyagishima S."/>
            <person name="Kawachi M."/>
            <person name="Toyoda A."/>
            <person name="Nozaki H."/>
        </authorList>
    </citation>
    <scope>NUCLEOTIDE SEQUENCE [LARGE SCALE GENOMIC DNA]</scope>
    <source>
        <strain evidence="2 3">NIES-4017</strain>
    </source>
</reference>
<sequence length="1691" mass="175730">MGPPRLVGASSGVSRGALSAWAGLLEAGRQLSRELPITAEACCINAPARATAECKRALCARPPVAPSPGTWASQHRRLHTDSSVPKGSQPLPPGPSNLAAEAGACAELDDLHELAQDWRAAAALAKHHGGSSSAGGAVNPPSRSCSGDSCRSASEPGHSDGLPLTLLERTCTLLDQRHSIAARHADHAAAAGGRGGGAHAGPAAAAAAAAEGGMAGAAVPLADIITCVADLCSHARPPPPDLARSLVAAAAVATQTAPWPQAAQILNGLVRMGTVGTRYLEWTLARIQGIPPPAPRPHPQQQQRLQHPPETTSWLARSRNRLKGRSGAAWTLGQQPNQMSMGAPGQGQQQRLADTGPGVADTISLLQSLAAIHAVQGTAARNTPVAMVRLMQHLQAQLHTLPGPAPLLPLLHDITACGWRHDREPGFLKAIGDYLCSPRLPPRPVPEVAAAAVESSMRRGPMGHTAAATAAATHDDAAPSRLPYGVGGIDDDDGTVLHPPQLLALTPSQLVSVLAAYTRAGVHHDRLMERALDGVERCLQAFTPSQAARVAASCARFSHYRPSLLRRLALHVGAHVPAAVAPSDVAGIVESLARCRVREERFMGVAAAYASGHAEALLAEMEAEGVGRGRWGGGLLKPQQQQPVEVEASHPPPCQGSNQPVRSPLEGGGGRGGELAAVQMREGSEAERIWEPGAGHARHGCMTSQGDRLTQDRVGSSCHEDVNLSRAGSKSHDGSVAGAPAAAPDAACLPSLLPGEAASAQPGLCSQADGLAPHSSARVEQLPPTRSNDSGVASEELATRRLQALLPTHPPNSHGTCMGAAAAAGVQPQQPLQPSVSQAEAAQEHSSRRCSGISLEEAAAGRDDRTALFIGGLPPSLEPYRLLDELLATPGAAVDMFYMPYDYAAVGRGAPGKGCAFVGVTSPEAVAAIARRLREGPICGMKQRASLEYSPAANTHALLRTLFSLRSNHTAYVPRPGSTRSRPVLLYVSGSLRGQVQPLEPGDVLMHEWPSRLAAAVQPSLHSARQPAASQPCQGGLGSQQQQHPQQQEQQWSVHAEAALSTSQPGDGAHGCGGANSVGLATQAGLSGGHGDTQLGRVLSNSGGTGALGAAGCGERLEQQRSTQRHEDLGALPGARQQQQLPCRSQQPQQQGSCQAASQPPLQQQSHSSPDVPSPPLHSPRLGSPWPPPRAFCRTQLLDPEQLALMAHSMAALSYSHAGFLDALGCLMQRLLRPVLQDPLLAAKLLPPPAAWAAAPPAFAQHELQQQPSPALAVAAADRDLAAVVAGDWSEHVALPPPPLKSVLHALHALASQPNPSIDACRALADACTSAILAWLPPGALTEGPISAIAADNAEGEHMSVTAGSASATVVASGSPAIQHGGSPQLGTQPALELLDPCTTMRHASTSISSATSLPGGAVAPQHQQQPPHSQPAVSPVPLPLVPLPPSDVLDVHVRLLSQALTAAADHGPQLLYHSHLCNAAAALLRNHLPRLKPRAACALLQPLVRFKMPGVRQLVRAVAPLLAQQADRLSEASLVSLTWACARTELHEDRRVVTALAARTLQLLPQLPTTGAVQTFWALAVLRYQDRVEDRNRNSSRGRGGDSSGSSSISLYGSLLQLLSERYDLTARDLLLLQEGLTVHRRLSSLSSTSASSLAALLGEDGEGGEGSSQLAMPAFLEELLQRAVAGTLE</sequence>
<feature type="compositionally biased region" description="Low complexity" evidence="1">
    <location>
        <begin position="1415"/>
        <end position="1434"/>
    </location>
</feature>
<organism evidence="2 3">
    <name type="scientific">Astrephomene gubernaculifera</name>
    <dbReference type="NCBI Taxonomy" id="47775"/>
    <lineage>
        <taxon>Eukaryota</taxon>
        <taxon>Viridiplantae</taxon>
        <taxon>Chlorophyta</taxon>
        <taxon>core chlorophytes</taxon>
        <taxon>Chlorophyceae</taxon>
        <taxon>CS clade</taxon>
        <taxon>Chlamydomonadales</taxon>
        <taxon>Astrephomenaceae</taxon>
        <taxon>Astrephomene</taxon>
    </lineage>
</organism>
<feature type="compositionally biased region" description="Polar residues" evidence="1">
    <location>
        <begin position="334"/>
        <end position="352"/>
    </location>
</feature>
<feature type="region of interest" description="Disordered" evidence="1">
    <location>
        <begin position="758"/>
        <end position="795"/>
    </location>
</feature>
<feature type="region of interest" description="Disordered" evidence="1">
    <location>
        <begin position="693"/>
        <end position="717"/>
    </location>
</feature>
<name>A0AAD3DRX4_9CHLO</name>
<gene>
    <name evidence="2" type="ORF">Agub_g6957</name>
</gene>
<dbReference type="Proteomes" id="UP001054857">
    <property type="component" value="Unassembled WGS sequence"/>
</dbReference>
<feature type="compositionally biased region" description="Low complexity" evidence="1">
    <location>
        <begin position="299"/>
        <end position="309"/>
    </location>
</feature>
<feature type="region of interest" description="Disordered" evidence="1">
    <location>
        <begin position="1405"/>
        <end position="1435"/>
    </location>
</feature>
<feature type="compositionally biased region" description="Low complexity" evidence="1">
    <location>
        <begin position="1031"/>
        <end position="1051"/>
    </location>
</feature>
<feature type="compositionally biased region" description="Low complexity" evidence="1">
    <location>
        <begin position="823"/>
        <end position="838"/>
    </location>
</feature>
<feature type="non-terminal residue" evidence="2">
    <location>
        <position position="1"/>
    </location>
</feature>
<feature type="region of interest" description="Disordered" evidence="1">
    <location>
        <begin position="632"/>
        <end position="674"/>
    </location>
</feature>
<protein>
    <recommendedName>
        <fullName evidence="4">RRM domain-containing protein</fullName>
    </recommendedName>
</protein>
<feature type="region of interest" description="Disordered" evidence="1">
    <location>
        <begin position="1135"/>
        <end position="1188"/>
    </location>
</feature>
<accession>A0AAD3DRX4</accession>
<feature type="region of interest" description="Disordered" evidence="1">
    <location>
        <begin position="723"/>
        <end position="742"/>
    </location>
</feature>
<feature type="compositionally biased region" description="Polar residues" evidence="1">
    <location>
        <begin position="141"/>
        <end position="152"/>
    </location>
</feature>
<feature type="region of interest" description="Disordered" evidence="1">
    <location>
        <begin position="65"/>
        <end position="99"/>
    </location>
</feature>
<feature type="compositionally biased region" description="Low complexity" evidence="1">
    <location>
        <begin position="128"/>
        <end position="137"/>
    </location>
</feature>
<evidence type="ECO:0000256" key="1">
    <source>
        <dbReference type="SAM" id="MobiDB-lite"/>
    </source>
</evidence>
<dbReference type="EMBL" id="BMAR01000010">
    <property type="protein sequence ID" value="GFR45563.1"/>
    <property type="molecule type" value="Genomic_DNA"/>
</dbReference>